<organism evidence="2 3">
    <name type="scientific">Nephila pilipes</name>
    <name type="common">Giant wood spider</name>
    <name type="synonym">Nephila maculata</name>
    <dbReference type="NCBI Taxonomy" id="299642"/>
    <lineage>
        <taxon>Eukaryota</taxon>
        <taxon>Metazoa</taxon>
        <taxon>Ecdysozoa</taxon>
        <taxon>Arthropoda</taxon>
        <taxon>Chelicerata</taxon>
        <taxon>Arachnida</taxon>
        <taxon>Araneae</taxon>
        <taxon>Araneomorphae</taxon>
        <taxon>Entelegynae</taxon>
        <taxon>Araneoidea</taxon>
        <taxon>Nephilidae</taxon>
        <taxon>Nephila</taxon>
    </lineage>
</organism>
<protein>
    <submittedName>
        <fullName evidence="2">Uncharacterized protein</fullName>
    </submittedName>
</protein>
<name>A0A8X6QBN8_NEPPI</name>
<feature type="chain" id="PRO_5036443814" evidence="1">
    <location>
        <begin position="20"/>
        <end position="227"/>
    </location>
</feature>
<accession>A0A8X6QBN8</accession>
<gene>
    <name evidence="2" type="ORF">NPIL_456991</name>
</gene>
<evidence type="ECO:0000313" key="2">
    <source>
        <dbReference type="EMBL" id="GFU17776.1"/>
    </source>
</evidence>
<dbReference type="Proteomes" id="UP000887013">
    <property type="component" value="Unassembled WGS sequence"/>
</dbReference>
<comment type="caution">
    <text evidence="2">The sequence shown here is derived from an EMBL/GenBank/DDBJ whole genome shotgun (WGS) entry which is preliminary data.</text>
</comment>
<sequence length="227" mass="25124">MKPLIVHWSLELLISLVNQTDTPSFPARSVWGVDLISFPRLRKQKCPTAHLTIIGWSSDLITVSMECDRVTVHCKSQRKVLLLKVLHLRKFSLSSAVPNCLEWSKAGNVNTLPLRSGSMILRFANVLNYLPNDTLTEITNEEDLLALSNQIAISSEDEDIGAMNDDNMEVDLDNSSEDFEVITVVVKDFNTAIVEANGAQDIATGKKNQKLFVIPNVTAALSAKNDC</sequence>
<proteinExistence type="predicted"/>
<feature type="signal peptide" evidence="1">
    <location>
        <begin position="1"/>
        <end position="19"/>
    </location>
</feature>
<evidence type="ECO:0000313" key="3">
    <source>
        <dbReference type="Proteomes" id="UP000887013"/>
    </source>
</evidence>
<dbReference type="AlphaFoldDB" id="A0A8X6QBN8"/>
<evidence type="ECO:0000256" key="1">
    <source>
        <dbReference type="SAM" id="SignalP"/>
    </source>
</evidence>
<keyword evidence="3" id="KW-1185">Reference proteome</keyword>
<dbReference type="EMBL" id="BMAW01030698">
    <property type="protein sequence ID" value="GFU17776.1"/>
    <property type="molecule type" value="Genomic_DNA"/>
</dbReference>
<reference evidence="2" key="1">
    <citation type="submission" date="2020-08" db="EMBL/GenBank/DDBJ databases">
        <title>Multicomponent nature underlies the extraordinary mechanical properties of spider dragline silk.</title>
        <authorList>
            <person name="Kono N."/>
            <person name="Nakamura H."/>
            <person name="Mori M."/>
            <person name="Yoshida Y."/>
            <person name="Ohtoshi R."/>
            <person name="Malay A.D."/>
            <person name="Moran D.A.P."/>
            <person name="Tomita M."/>
            <person name="Numata K."/>
            <person name="Arakawa K."/>
        </authorList>
    </citation>
    <scope>NUCLEOTIDE SEQUENCE</scope>
</reference>
<keyword evidence="1" id="KW-0732">Signal</keyword>